<dbReference type="Pfam" id="PF13673">
    <property type="entry name" value="Acetyltransf_10"/>
    <property type="match status" value="1"/>
</dbReference>
<dbReference type="InterPro" id="IPR052523">
    <property type="entry name" value="Trichothecene_AcTrans"/>
</dbReference>
<sequence>MTTIRYATEADAPAIAELNIICFQDAPMYRNMFPNIDPLSATPMKISRTFDKLSNPKMHLLVATDSTSNEILGCSRWLMPNPSPKWRNESEIAVLSDEARAKAAQMAQLRPEGMNVAVYDGLLKALEEMRGKYVREGDIVLELLVTHPQHQGKGVGKALLDWGVRMADQKNARIYLEATPEGYPLYSKYGWRDVEDIVIDYSVYGGKGDATYVVMIREPGNYPS</sequence>
<dbReference type="PROSITE" id="PS51186">
    <property type="entry name" value="GNAT"/>
    <property type="match status" value="1"/>
</dbReference>
<protein>
    <recommendedName>
        <fullName evidence="1">N-acetyltransferase domain-containing protein</fullName>
    </recommendedName>
</protein>
<dbReference type="Gene3D" id="3.40.630.30">
    <property type="match status" value="1"/>
</dbReference>
<dbReference type="GO" id="GO:0016747">
    <property type="term" value="F:acyltransferase activity, transferring groups other than amino-acyl groups"/>
    <property type="evidence" value="ECO:0007669"/>
    <property type="project" value="InterPro"/>
</dbReference>
<gene>
    <name evidence="2" type="ORF">CNMCM6805_006152</name>
</gene>
<organism evidence="2 3">
    <name type="scientific">Aspergillus fumigatiaffinis</name>
    <dbReference type="NCBI Taxonomy" id="340414"/>
    <lineage>
        <taxon>Eukaryota</taxon>
        <taxon>Fungi</taxon>
        <taxon>Dikarya</taxon>
        <taxon>Ascomycota</taxon>
        <taxon>Pezizomycotina</taxon>
        <taxon>Eurotiomycetes</taxon>
        <taxon>Eurotiomycetidae</taxon>
        <taxon>Eurotiales</taxon>
        <taxon>Aspergillaceae</taxon>
        <taxon>Aspergillus</taxon>
        <taxon>Aspergillus subgen. Fumigati</taxon>
    </lineage>
</organism>
<keyword evidence="3" id="KW-1185">Reference proteome</keyword>
<reference evidence="2" key="1">
    <citation type="journal article" date="2020" name="bioRxiv">
        <title>Genomic and phenotypic heterogeneity of clinical isolates of the human pathogens Aspergillus fumigatus, Aspergillus lentulus and Aspergillus fumigatiaffinis.</title>
        <authorList>
            <person name="dos Santos R.A.C."/>
            <person name="Steenwyk J.L."/>
            <person name="Rivero-Menendez O."/>
            <person name="Mead M.E."/>
            <person name="Silva L.P."/>
            <person name="Bastos R.W."/>
            <person name="Alastruey-Izquierdo A."/>
            <person name="Goldman G.H."/>
            <person name="Rokas A."/>
        </authorList>
    </citation>
    <scope>NUCLEOTIDE SEQUENCE</scope>
    <source>
        <strain evidence="2">CNM-CM6805</strain>
    </source>
</reference>
<dbReference type="PANTHER" id="PTHR42791">
    <property type="entry name" value="GNAT FAMILY ACETYLTRANSFERASE"/>
    <property type="match status" value="1"/>
</dbReference>
<dbReference type="PANTHER" id="PTHR42791:SF2">
    <property type="entry name" value="N-ACETYLTRANSFERASE DOMAIN-CONTAINING PROTEIN"/>
    <property type="match status" value="1"/>
</dbReference>
<dbReference type="OrthoDB" id="410198at2759"/>
<evidence type="ECO:0000259" key="1">
    <source>
        <dbReference type="PROSITE" id="PS51186"/>
    </source>
</evidence>
<reference evidence="2" key="2">
    <citation type="submission" date="2020-04" db="EMBL/GenBank/DDBJ databases">
        <authorList>
            <person name="Santos R.A.C."/>
            <person name="Steenwyk J.L."/>
            <person name="Rivero-Menendez O."/>
            <person name="Mead M.E."/>
            <person name="Silva L.P."/>
            <person name="Bastos R.W."/>
            <person name="Alastruey-Izquierdo A."/>
            <person name="Goldman G.H."/>
            <person name="Rokas A."/>
        </authorList>
    </citation>
    <scope>NUCLEOTIDE SEQUENCE</scope>
    <source>
        <strain evidence="2">CNM-CM6805</strain>
    </source>
</reference>
<dbReference type="Proteomes" id="UP000653565">
    <property type="component" value="Unassembled WGS sequence"/>
</dbReference>
<dbReference type="SUPFAM" id="SSF55729">
    <property type="entry name" value="Acyl-CoA N-acyltransferases (Nat)"/>
    <property type="match status" value="1"/>
</dbReference>
<feature type="domain" description="N-acetyltransferase" evidence="1">
    <location>
        <begin position="2"/>
        <end position="218"/>
    </location>
</feature>
<dbReference type="InterPro" id="IPR016181">
    <property type="entry name" value="Acyl_CoA_acyltransferase"/>
</dbReference>
<dbReference type="CDD" id="cd04301">
    <property type="entry name" value="NAT_SF"/>
    <property type="match status" value="1"/>
</dbReference>
<accession>A0A8H4EEQ2</accession>
<evidence type="ECO:0000313" key="3">
    <source>
        <dbReference type="Proteomes" id="UP000653565"/>
    </source>
</evidence>
<comment type="caution">
    <text evidence="2">The sequence shown here is derived from an EMBL/GenBank/DDBJ whole genome shotgun (WGS) entry which is preliminary data.</text>
</comment>
<dbReference type="AlphaFoldDB" id="A0A8H4EEQ2"/>
<name>A0A8H4EEQ2_9EURO</name>
<proteinExistence type="predicted"/>
<dbReference type="EMBL" id="JAAAPX010000365">
    <property type="protein sequence ID" value="KAF4225762.1"/>
    <property type="molecule type" value="Genomic_DNA"/>
</dbReference>
<evidence type="ECO:0000313" key="2">
    <source>
        <dbReference type="EMBL" id="KAF4225762.1"/>
    </source>
</evidence>
<dbReference type="InterPro" id="IPR000182">
    <property type="entry name" value="GNAT_dom"/>
</dbReference>